<evidence type="ECO:0000256" key="1">
    <source>
        <dbReference type="SAM" id="MobiDB-lite"/>
    </source>
</evidence>
<proteinExistence type="predicted"/>
<accession>A0A8H7CWN3</accession>
<dbReference type="AlphaFoldDB" id="A0A8H7CWN3"/>
<feature type="region of interest" description="Disordered" evidence="1">
    <location>
        <begin position="198"/>
        <end position="243"/>
    </location>
</feature>
<reference evidence="2" key="1">
    <citation type="submission" date="2020-05" db="EMBL/GenBank/DDBJ databases">
        <title>Mycena genomes resolve the evolution of fungal bioluminescence.</title>
        <authorList>
            <person name="Tsai I.J."/>
        </authorList>
    </citation>
    <scope>NUCLEOTIDE SEQUENCE</scope>
    <source>
        <strain evidence="2">160909Yilan</strain>
    </source>
</reference>
<comment type="caution">
    <text evidence="2">The sequence shown here is derived from an EMBL/GenBank/DDBJ whole genome shotgun (WGS) entry which is preliminary data.</text>
</comment>
<sequence>MPLLSPAPLDEGWQVVSPEWWRIPFSAVSWAYSPQDVSPQDVAATKVTQSPGVAKVAKPPHYHAALFSIRAASADDQQHGEDLFSEGDDGGLNPDLVGFKGAEAALESYEIDVGFHWPPTQIEEKSHPDLALEVKEDHVALLKERWDEFVQDLTGGLSIANTDRYHDSDDDSMRGLHRSTSTLSSIDLTDSERSVLSVSMPATPRAPRSYANIVVKTTSPSRSSSSRDSDRSPRRLNAGASTFVPSPAKAKAVSDVAPFLTAPKAVSFPSLNAARPPSPSFNANFVFPSLDVPPLPAVKIAKDAQGFYSEVESTPTSASVHARTSSTLLPAFLHDAFTRRRPPASKTRAIIDRLKSSGSGGSPSPVKTPSAPPPLELSALSKPRLSVSECGSDGDSPALEGDSDGWIGGEDNVATTAAVNSKSRRTRDLFLALTRRRSSSSPPKPTLVAEPPSDEVVGITVELPSPSSSSSNDGWIEGPALLLPESAKTKPAVVPPPERKLTPAAEVKPQAPRQPSMRGKKNKRSGPVPVPVVPHPPPSAFYRPPPPYYYPQPHPHAHPPVPVPYAAAYMHQMQVLQAQQHQMHMRRGSAPAVPIPVRAPRGSMGSGEWYPYAMPVAAYPVPVPGLHPAPLFVPRGL</sequence>
<dbReference type="GO" id="GO:0016787">
    <property type="term" value="F:hydrolase activity"/>
    <property type="evidence" value="ECO:0007669"/>
    <property type="project" value="UniProtKB-KW"/>
</dbReference>
<dbReference type="EMBL" id="JACAZH010000014">
    <property type="protein sequence ID" value="KAF7350937.1"/>
    <property type="molecule type" value="Genomic_DNA"/>
</dbReference>
<keyword evidence="2" id="KW-0378">Hydrolase</keyword>
<protein>
    <submittedName>
        <fullName evidence="2">Glycoside hydrolase family 31 protein</fullName>
    </submittedName>
</protein>
<evidence type="ECO:0000313" key="2">
    <source>
        <dbReference type="EMBL" id="KAF7350937.1"/>
    </source>
</evidence>
<keyword evidence="3" id="KW-1185">Reference proteome</keyword>
<gene>
    <name evidence="2" type="ORF">MSAN_01655800</name>
</gene>
<evidence type="ECO:0000313" key="3">
    <source>
        <dbReference type="Proteomes" id="UP000623467"/>
    </source>
</evidence>
<feature type="region of interest" description="Disordered" evidence="1">
    <location>
        <begin position="488"/>
        <end position="534"/>
    </location>
</feature>
<organism evidence="2 3">
    <name type="scientific">Mycena sanguinolenta</name>
    <dbReference type="NCBI Taxonomy" id="230812"/>
    <lineage>
        <taxon>Eukaryota</taxon>
        <taxon>Fungi</taxon>
        <taxon>Dikarya</taxon>
        <taxon>Basidiomycota</taxon>
        <taxon>Agaricomycotina</taxon>
        <taxon>Agaricomycetes</taxon>
        <taxon>Agaricomycetidae</taxon>
        <taxon>Agaricales</taxon>
        <taxon>Marasmiineae</taxon>
        <taxon>Mycenaceae</taxon>
        <taxon>Mycena</taxon>
    </lineage>
</organism>
<name>A0A8H7CWN3_9AGAR</name>
<dbReference type="OrthoDB" id="2943086at2759"/>
<dbReference type="Proteomes" id="UP000623467">
    <property type="component" value="Unassembled WGS sequence"/>
</dbReference>
<feature type="region of interest" description="Disordered" evidence="1">
    <location>
        <begin position="353"/>
        <end position="407"/>
    </location>
</feature>